<evidence type="ECO:0000313" key="2">
    <source>
        <dbReference type="Proteomes" id="UP000886523"/>
    </source>
</evidence>
<protein>
    <submittedName>
        <fullName evidence="1">Uncharacterized protein</fullName>
    </submittedName>
</protein>
<evidence type="ECO:0000313" key="1">
    <source>
        <dbReference type="EMBL" id="KAF9513299.1"/>
    </source>
</evidence>
<name>A0A9P6AWV7_9AGAM</name>
<sequence length="78" mass="8937">MKQTSPFQELTDPVWDSPLGQEVLRSIRARGTYKFSPSTEKKTQVENCKRFGYSHLLALLAFPTLSPSVDRQHIRTTN</sequence>
<dbReference type="EMBL" id="MU128974">
    <property type="protein sequence ID" value="KAF9513299.1"/>
    <property type="molecule type" value="Genomic_DNA"/>
</dbReference>
<accession>A0A9P6AWV7</accession>
<comment type="caution">
    <text evidence="1">The sequence shown here is derived from an EMBL/GenBank/DDBJ whole genome shotgun (WGS) entry which is preliminary data.</text>
</comment>
<organism evidence="1 2">
    <name type="scientific">Hydnum rufescens UP504</name>
    <dbReference type="NCBI Taxonomy" id="1448309"/>
    <lineage>
        <taxon>Eukaryota</taxon>
        <taxon>Fungi</taxon>
        <taxon>Dikarya</taxon>
        <taxon>Basidiomycota</taxon>
        <taxon>Agaricomycotina</taxon>
        <taxon>Agaricomycetes</taxon>
        <taxon>Cantharellales</taxon>
        <taxon>Hydnaceae</taxon>
        <taxon>Hydnum</taxon>
    </lineage>
</organism>
<dbReference type="Proteomes" id="UP000886523">
    <property type="component" value="Unassembled WGS sequence"/>
</dbReference>
<dbReference type="AlphaFoldDB" id="A0A9P6AWV7"/>
<gene>
    <name evidence="1" type="ORF">BS47DRAFT_975142</name>
</gene>
<keyword evidence="2" id="KW-1185">Reference proteome</keyword>
<reference evidence="1" key="1">
    <citation type="journal article" date="2020" name="Nat. Commun.">
        <title>Large-scale genome sequencing of mycorrhizal fungi provides insights into the early evolution of symbiotic traits.</title>
        <authorList>
            <person name="Miyauchi S."/>
            <person name="Kiss E."/>
            <person name="Kuo A."/>
            <person name="Drula E."/>
            <person name="Kohler A."/>
            <person name="Sanchez-Garcia M."/>
            <person name="Morin E."/>
            <person name="Andreopoulos B."/>
            <person name="Barry K.W."/>
            <person name="Bonito G."/>
            <person name="Buee M."/>
            <person name="Carver A."/>
            <person name="Chen C."/>
            <person name="Cichocki N."/>
            <person name="Clum A."/>
            <person name="Culley D."/>
            <person name="Crous P.W."/>
            <person name="Fauchery L."/>
            <person name="Girlanda M."/>
            <person name="Hayes R.D."/>
            <person name="Keri Z."/>
            <person name="LaButti K."/>
            <person name="Lipzen A."/>
            <person name="Lombard V."/>
            <person name="Magnuson J."/>
            <person name="Maillard F."/>
            <person name="Murat C."/>
            <person name="Nolan M."/>
            <person name="Ohm R.A."/>
            <person name="Pangilinan J."/>
            <person name="Pereira M.F."/>
            <person name="Perotto S."/>
            <person name="Peter M."/>
            <person name="Pfister S."/>
            <person name="Riley R."/>
            <person name="Sitrit Y."/>
            <person name="Stielow J.B."/>
            <person name="Szollosi G."/>
            <person name="Zifcakova L."/>
            <person name="Stursova M."/>
            <person name="Spatafora J.W."/>
            <person name="Tedersoo L."/>
            <person name="Vaario L.M."/>
            <person name="Yamada A."/>
            <person name="Yan M."/>
            <person name="Wang P."/>
            <person name="Xu J."/>
            <person name="Bruns T."/>
            <person name="Baldrian P."/>
            <person name="Vilgalys R."/>
            <person name="Dunand C."/>
            <person name="Henrissat B."/>
            <person name="Grigoriev I.V."/>
            <person name="Hibbett D."/>
            <person name="Nagy L.G."/>
            <person name="Martin F.M."/>
        </authorList>
    </citation>
    <scope>NUCLEOTIDE SEQUENCE</scope>
    <source>
        <strain evidence="1">UP504</strain>
    </source>
</reference>
<proteinExistence type="predicted"/>